<evidence type="ECO:0000313" key="2">
    <source>
        <dbReference type="Proteomes" id="UP000023785"/>
    </source>
</evidence>
<dbReference type="EMBL" id="AYER01000001">
    <property type="protein sequence ID" value="ESK41262.1"/>
    <property type="molecule type" value="Genomic_DNA"/>
</dbReference>
<name>V2TUW3_9GAMM</name>
<organism evidence="1 2">
    <name type="scientific">Acinetobacter nectaris CIP 110549</name>
    <dbReference type="NCBI Taxonomy" id="1392540"/>
    <lineage>
        <taxon>Bacteria</taxon>
        <taxon>Pseudomonadati</taxon>
        <taxon>Pseudomonadota</taxon>
        <taxon>Gammaproteobacteria</taxon>
        <taxon>Moraxellales</taxon>
        <taxon>Moraxellaceae</taxon>
        <taxon>Acinetobacter</taxon>
    </lineage>
</organism>
<dbReference type="RefSeq" id="WP_023271855.1">
    <property type="nucleotide sequence ID" value="NZ_KI530712.1"/>
</dbReference>
<reference evidence="1 2" key="1">
    <citation type="submission" date="2013-10" db="EMBL/GenBank/DDBJ databases">
        <title>The Genome Sequence of Acinetobacter nectaris CIP 110549.</title>
        <authorList>
            <consortium name="The Broad Institute Genomics Platform"/>
            <consortium name="The Broad Institute Genome Sequencing Center for Infectious Disease"/>
            <person name="Cerqueira G."/>
            <person name="Feldgarden M."/>
            <person name="Courvalin P."/>
            <person name="Grillot-Courvalin C."/>
            <person name="Clermont D."/>
            <person name="Rocha E."/>
            <person name="Yoon E.-J."/>
            <person name="Nemec A."/>
            <person name="Young S.K."/>
            <person name="Zeng Q."/>
            <person name="Gargeya S."/>
            <person name="Fitzgerald M."/>
            <person name="Abouelleil A."/>
            <person name="Alvarado L."/>
            <person name="Berlin A.M."/>
            <person name="Chapman S.B."/>
            <person name="Gainer-Dewar J."/>
            <person name="Goldberg J."/>
            <person name="Gnerre S."/>
            <person name="Griggs A."/>
            <person name="Gujja S."/>
            <person name="Hansen M."/>
            <person name="Howarth C."/>
            <person name="Imamovic A."/>
            <person name="Ireland A."/>
            <person name="Larimer J."/>
            <person name="McCowan C."/>
            <person name="Murphy C."/>
            <person name="Pearson M."/>
            <person name="Poon T.W."/>
            <person name="Priest M."/>
            <person name="Roberts A."/>
            <person name="Saif S."/>
            <person name="Shea T."/>
            <person name="Sykes S."/>
            <person name="Wortman J."/>
            <person name="Nusbaum C."/>
            <person name="Birren B."/>
        </authorList>
    </citation>
    <scope>NUCLEOTIDE SEQUENCE [LARGE SCALE GENOMIC DNA]</scope>
    <source>
        <strain evidence="1 2">CIP 110549</strain>
    </source>
</reference>
<sequence>MDFIIQFLPPALDISKNIETGWSIKDWLPIIASGVTITTLITTLVINNKYQNARQSELINAQESQQIQNFIEQQNQQERTFKAQQDQQERLISRQKAEFVSKLRQERINSLQVHIRDLLVEMVSLRTTVSDIQLETLSIYKSIDDTDDTDKYLQLVKKKDLLYKNMSTLTTDIELILNLHEEDNNEIIQKIKEYIRVVFLHHKDFNIDFNLSSEGLQEKILEYYQHNNLDNIYFEIKQSFQNILKSEQSKIMEYTE</sequence>
<keyword evidence="2" id="KW-1185">Reference proteome</keyword>
<proteinExistence type="predicted"/>
<comment type="caution">
    <text evidence="1">The sequence shown here is derived from an EMBL/GenBank/DDBJ whole genome shotgun (WGS) entry which is preliminary data.</text>
</comment>
<gene>
    <name evidence="1" type="ORF">P256_00251</name>
</gene>
<dbReference type="Proteomes" id="UP000023785">
    <property type="component" value="Unassembled WGS sequence"/>
</dbReference>
<protein>
    <submittedName>
        <fullName evidence="1">Uncharacterized protein</fullName>
    </submittedName>
</protein>
<evidence type="ECO:0000313" key="1">
    <source>
        <dbReference type="EMBL" id="ESK41262.1"/>
    </source>
</evidence>
<dbReference type="STRING" id="1392540.P256_00251"/>
<accession>V2TUW3</accession>
<dbReference type="AlphaFoldDB" id="V2TUW3"/>
<dbReference type="HOGENOM" id="CLU_1084293_0_0_6"/>
<dbReference type="PATRIC" id="fig|1392540.3.peg.243"/>